<protein>
    <submittedName>
        <fullName evidence="2">Uncharacterized protein</fullName>
    </submittedName>
</protein>
<dbReference type="AlphaFoldDB" id="A0A6B9XSB7"/>
<keyword evidence="1" id="KW-0812">Transmembrane</keyword>
<keyword evidence="1" id="KW-1133">Transmembrane helix</keyword>
<gene>
    <name evidence="2" type="primary">orf06980</name>
    <name evidence="2" type="ORF">Q903MT_gene6926</name>
</gene>
<dbReference type="EMBL" id="MK697707">
    <property type="protein sequence ID" value="QHR92878.1"/>
    <property type="molecule type" value="Genomic_DNA"/>
</dbReference>
<keyword evidence="1" id="KW-0472">Membrane</keyword>
<feature type="transmembrane region" description="Helical" evidence="1">
    <location>
        <begin position="52"/>
        <end position="76"/>
    </location>
</feature>
<keyword evidence="2" id="KW-0496">Mitochondrion</keyword>
<evidence type="ECO:0000313" key="2">
    <source>
        <dbReference type="EMBL" id="QHR92878.1"/>
    </source>
</evidence>
<name>A0A6B9XSB7_PICSI</name>
<proteinExistence type="predicted"/>
<accession>A0A6B9XSB7</accession>
<organism evidence="2">
    <name type="scientific">Picea sitchensis</name>
    <name type="common">Sitka spruce</name>
    <name type="synonym">Pinus sitchensis</name>
    <dbReference type="NCBI Taxonomy" id="3332"/>
    <lineage>
        <taxon>Eukaryota</taxon>
        <taxon>Viridiplantae</taxon>
        <taxon>Streptophyta</taxon>
        <taxon>Embryophyta</taxon>
        <taxon>Tracheophyta</taxon>
        <taxon>Spermatophyta</taxon>
        <taxon>Pinopsida</taxon>
        <taxon>Pinidae</taxon>
        <taxon>Conifers I</taxon>
        <taxon>Pinales</taxon>
        <taxon>Pinaceae</taxon>
        <taxon>Picea</taxon>
    </lineage>
</organism>
<evidence type="ECO:0000256" key="1">
    <source>
        <dbReference type="SAM" id="Phobius"/>
    </source>
</evidence>
<geneLocation type="mitochondrion" evidence="2"/>
<sequence>MQLTGTHANSGPSDSTDLACFLSFFWSQQSRSCFPGRCTILPKGLSFRFHQFDLVACLIPFYLLLGPLAGVGWQAILLTGGGERDRLLGTAFKQAS</sequence>
<reference evidence="2" key="1">
    <citation type="submission" date="2019-03" db="EMBL/GenBank/DDBJ databases">
        <title>Largest Complete Mitochondrial Genome of a Gymnosperm, Sitka Spruce (Picea sitchensis), Indicates Complex Physical Structure.</title>
        <authorList>
            <person name="Jackman S.D."/>
            <person name="Coombe L."/>
            <person name="Warren R."/>
            <person name="Kirk H."/>
            <person name="Trinh E."/>
            <person name="McLeod T."/>
            <person name="Pleasance S."/>
            <person name="Pandoh P."/>
            <person name="Zhao Y."/>
            <person name="Coope R."/>
            <person name="Bousquet J."/>
            <person name="Bohlmann J.C."/>
            <person name="Jones S.J.M."/>
            <person name="Birol I."/>
        </authorList>
    </citation>
    <scope>NUCLEOTIDE SEQUENCE</scope>
    <source>
        <strain evidence="2">Q903</strain>
    </source>
</reference>